<name>A0A2V3ZJ74_9GAMM</name>
<dbReference type="PROSITE" id="PS50994">
    <property type="entry name" value="INTEGRASE"/>
    <property type="match status" value="1"/>
</dbReference>
<reference evidence="4" key="1">
    <citation type="submission" date="2018-05" db="EMBL/GenBank/DDBJ databases">
        <authorList>
            <person name="Lu D."/>
        </authorList>
    </citation>
    <scope>NUCLEOTIDE SEQUENCE [LARGE SCALE GENOMIC DNA]</scope>
    <source>
        <strain evidence="4">F01</strain>
    </source>
</reference>
<dbReference type="PANTHER" id="PTHR46889">
    <property type="entry name" value="TRANSPOSASE INSF FOR INSERTION SEQUENCE IS3B-RELATED"/>
    <property type="match status" value="1"/>
</dbReference>
<comment type="similarity">
    <text evidence="1">Belongs to the transposase 8 family.</text>
</comment>
<dbReference type="Pfam" id="PF13333">
    <property type="entry name" value="rve_2"/>
    <property type="match status" value="1"/>
</dbReference>
<dbReference type="InterPro" id="IPR048020">
    <property type="entry name" value="Transpos_IS3"/>
</dbReference>
<dbReference type="Gene3D" id="3.30.420.10">
    <property type="entry name" value="Ribonuclease H-like superfamily/Ribonuclease H"/>
    <property type="match status" value="1"/>
</dbReference>
<gene>
    <name evidence="3" type="ORF">DIT71_17590</name>
</gene>
<keyword evidence="4" id="KW-1185">Reference proteome</keyword>
<reference evidence="3 4" key="2">
    <citation type="submission" date="2018-06" db="EMBL/GenBank/DDBJ databases">
        <title>Marinobactersediminissp. nov, a moderately halophilic bacterium isolated from marine solar saltern.</title>
        <authorList>
            <person name="Zhang Y."/>
        </authorList>
    </citation>
    <scope>NUCLEOTIDE SEQUENCE [LARGE SCALE GENOMIC DNA]</scope>
    <source>
        <strain evidence="3 4">F01</strain>
    </source>
</reference>
<feature type="domain" description="Integrase catalytic" evidence="2">
    <location>
        <begin position="217"/>
        <end position="380"/>
    </location>
</feature>
<dbReference type="OrthoDB" id="9810995at2"/>
<evidence type="ECO:0000313" key="4">
    <source>
        <dbReference type="Proteomes" id="UP000253987"/>
    </source>
</evidence>
<dbReference type="SUPFAM" id="SSF53098">
    <property type="entry name" value="Ribonuclease H-like"/>
    <property type="match status" value="1"/>
</dbReference>
<dbReference type="InterPro" id="IPR012337">
    <property type="entry name" value="RNaseH-like_sf"/>
</dbReference>
<proteinExistence type="inferred from homology"/>
<dbReference type="InterPro" id="IPR050900">
    <property type="entry name" value="Transposase_IS3/IS150/IS904"/>
</dbReference>
<evidence type="ECO:0000259" key="2">
    <source>
        <dbReference type="PROSITE" id="PS50994"/>
    </source>
</evidence>
<dbReference type="InterPro" id="IPR002514">
    <property type="entry name" value="Transposase_8"/>
</dbReference>
<dbReference type="GO" id="GO:0004803">
    <property type="term" value="F:transposase activity"/>
    <property type="evidence" value="ECO:0007669"/>
    <property type="project" value="InterPro"/>
</dbReference>
<dbReference type="GO" id="GO:0003677">
    <property type="term" value="F:DNA binding"/>
    <property type="evidence" value="ECO:0007669"/>
    <property type="project" value="InterPro"/>
</dbReference>
<organism evidence="3 4">
    <name type="scientific">Marinobacter vulgaris</name>
    <dbReference type="NCBI Taxonomy" id="1928331"/>
    <lineage>
        <taxon>Bacteria</taxon>
        <taxon>Pseudomonadati</taxon>
        <taxon>Pseudomonadota</taxon>
        <taxon>Gammaproteobacteria</taxon>
        <taxon>Pseudomonadales</taxon>
        <taxon>Marinobacteraceae</taxon>
        <taxon>Marinobacter</taxon>
    </lineage>
</organism>
<dbReference type="InterPro" id="IPR001584">
    <property type="entry name" value="Integrase_cat-core"/>
</dbReference>
<dbReference type="NCBIfam" id="NF033516">
    <property type="entry name" value="transpos_IS3"/>
    <property type="match status" value="1"/>
</dbReference>
<dbReference type="Gene3D" id="1.10.10.60">
    <property type="entry name" value="Homeodomain-like"/>
    <property type="match status" value="1"/>
</dbReference>
<dbReference type="Proteomes" id="UP000253987">
    <property type="component" value="Unassembled WGS sequence"/>
</dbReference>
<protein>
    <submittedName>
        <fullName evidence="3">IS3 family transposase</fullName>
    </submittedName>
</protein>
<evidence type="ECO:0000313" key="3">
    <source>
        <dbReference type="EMBL" id="PXX88352.1"/>
    </source>
</evidence>
<dbReference type="GO" id="GO:0015074">
    <property type="term" value="P:DNA integration"/>
    <property type="evidence" value="ECO:0007669"/>
    <property type="project" value="InterPro"/>
</dbReference>
<comment type="caution">
    <text evidence="3">The sequence shown here is derived from an EMBL/GenBank/DDBJ whole genome shotgun (WGS) entry which is preliminary data.</text>
</comment>
<evidence type="ECO:0000256" key="1">
    <source>
        <dbReference type="ARBA" id="ARBA00009964"/>
    </source>
</evidence>
<dbReference type="InterPro" id="IPR025948">
    <property type="entry name" value="HTH-like_dom"/>
</dbReference>
<sequence>MSRRRKYSPEFKREAIALTRQPGVSCRQIALEVGINPNLLSRWRREADEETDKAFKGSGSPRDEEVARLKRELARVKKERGFFARSGSVLRKGVVLRYQAIQRCRNNFPIRLMCRCLKVSASGYYAWVSRPHSARAKANQYLLSRIREIHDDSGGMIGSPRMHEDLVAEGASTSLNRVARLMAMHGIQGWPRKKRGRLGRRSYRPPGIRNHLERNFSALEPDTKWVTDITEIPTQEGKLFLCVVLDLFSKLIVGWSMHHRQDRYMVIRAVEMAVWQRQGKVPVILHSDRGSQFTSGDYQRYLGSNRLVSSMSAVGHCGDNAACEGFFGMLKRERVHHRRYRTQNEARADVFDYVERFHNPRMRRRVAAQDQKLSAVLKPSVETG</sequence>
<dbReference type="PANTHER" id="PTHR46889:SF4">
    <property type="entry name" value="TRANSPOSASE INSO FOR INSERTION SEQUENCE ELEMENT IS911B-RELATED"/>
    <property type="match status" value="1"/>
</dbReference>
<dbReference type="EMBL" id="QFWX01000025">
    <property type="protein sequence ID" value="PXX88352.1"/>
    <property type="molecule type" value="Genomic_DNA"/>
</dbReference>
<dbReference type="InterPro" id="IPR009057">
    <property type="entry name" value="Homeodomain-like_sf"/>
</dbReference>
<dbReference type="AlphaFoldDB" id="A0A2V3ZJ74"/>
<dbReference type="SUPFAM" id="SSF46689">
    <property type="entry name" value="Homeodomain-like"/>
    <property type="match status" value="1"/>
</dbReference>
<dbReference type="Pfam" id="PF00665">
    <property type="entry name" value="rve"/>
    <property type="match status" value="1"/>
</dbReference>
<dbReference type="InterPro" id="IPR036397">
    <property type="entry name" value="RNaseH_sf"/>
</dbReference>
<dbReference type="Pfam" id="PF13276">
    <property type="entry name" value="HTH_21"/>
    <property type="match status" value="1"/>
</dbReference>
<dbReference type="Pfam" id="PF01527">
    <property type="entry name" value="HTH_Tnp_1"/>
    <property type="match status" value="1"/>
</dbReference>
<dbReference type="GO" id="GO:0006313">
    <property type="term" value="P:DNA transposition"/>
    <property type="evidence" value="ECO:0007669"/>
    <property type="project" value="InterPro"/>
</dbReference>
<dbReference type="RefSeq" id="WP_114614521.1">
    <property type="nucleotide sequence ID" value="NZ_QFWX01000025.1"/>
</dbReference>
<accession>A0A2V3ZJ74</accession>